<feature type="non-terminal residue" evidence="3">
    <location>
        <position position="233"/>
    </location>
</feature>
<dbReference type="InterPro" id="IPR051203">
    <property type="entry name" value="Polysaccharide_Synthase-Rel"/>
</dbReference>
<sequence length="233" mass="24904">TGASALLIAIPSADSQLVGELADLSSAASLQVKILPVVDDLISGRVTIGDIRDLDASDLMGRHQVETNIDEIARYLTGRRVLVTGAGGSIGSELCEQIYRFAPSELLMLDRDESALHQVQLSIHGRALLESSDTILADIRDAATVEQIFLDRRPDVVFHAAALKHLPLLEMYPQEGHKTNVIGSLNVLRAAEVSGVSVFVNVSTDKAANPTSVLGYTKRAAERLTAHFAAEAA</sequence>
<dbReference type="InterPro" id="IPR036291">
    <property type="entry name" value="NAD(P)-bd_dom_sf"/>
</dbReference>
<dbReference type="PANTHER" id="PTHR43318:SF1">
    <property type="entry name" value="POLYSACCHARIDE BIOSYNTHESIS PROTEIN EPSC-RELATED"/>
    <property type="match status" value="1"/>
</dbReference>
<name>A0A383E1D3_9ZZZZ</name>
<evidence type="ECO:0000259" key="2">
    <source>
        <dbReference type="Pfam" id="PF02719"/>
    </source>
</evidence>
<dbReference type="Pfam" id="PF02719">
    <property type="entry name" value="Polysacc_synt_2"/>
    <property type="match status" value="1"/>
</dbReference>
<proteinExistence type="inferred from homology"/>
<evidence type="ECO:0000256" key="1">
    <source>
        <dbReference type="ARBA" id="ARBA00007430"/>
    </source>
</evidence>
<dbReference type="SUPFAM" id="SSF51735">
    <property type="entry name" value="NAD(P)-binding Rossmann-fold domains"/>
    <property type="match status" value="1"/>
</dbReference>
<organism evidence="3">
    <name type="scientific">marine metagenome</name>
    <dbReference type="NCBI Taxonomy" id="408172"/>
    <lineage>
        <taxon>unclassified sequences</taxon>
        <taxon>metagenomes</taxon>
        <taxon>ecological metagenomes</taxon>
    </lineage>
</organism>
<evidence type="ECO:0000313" key="3">
    <source>
        <dbReference type="EMBL" id="SVE50657.1"/>
    </source>
</evidence>
<dbReference type="PANTHER" id="PTHR43318">
    <property type="entry name" value="UDP-N-ACETYLGLUCOSAMINE 4,6-DEHYDRATASE"/>
    <property type="match status" value="1"/>
</dbReference>
<feature type="domain" description="Polysaccharide biosynthesis protein CapD-like" evidence="2">
    <location>
        <begin position="81"/>
        <end position="231"/>
    </location>
</feature>
<feature type="non-terminal residue" evidence="3">
    <location>
        <position position="1"/>
    </location>
</feature>
<gene>
    <name evidence="3" type="ORF">METZ01_LOCUS503511</name>
</gene>
<dbReference type="AlphaFoldDB" id="A0A383E1D3"/>
<dbReference type="InterPro" id="IPR003869">
    <property type="entry name" value="Polysac_CapD-like"/>
</dbReference>
<dbReference type="EMBL" id="UINC01222051">
    <property type="protein sequence ID" value="SVE50657.1"/>
    <property type="molecule type" value="Genomic_DNA"/>
</dbReference>
<dbReference type="Gene3D" id="3.40.50.720">
    <property type="entry name" value="NAD(P)-binding Rossmann-like Domain"/>
    <property type="match status" value="2"/>
</dbReference>
<protein>
    <recommendedName>
        <fullName evidence="2">Polysaccharide biosynthesis protein CapD-like domain-containing protein</fullName>
    </recommendedName>
</protein>
<accession>A0A383E1D3</accession>
<reference evidence="3" key="1">
    <citation type="submission" date="2018-05" db="EMBL/GenBank/DDBJ databases">
        <authorList>
            <person name="Lanie J.A."/>
            <person name="Ng W.-L."/>
            <person name="Kazmierczak K.M."/>
            <person name="Andrzejewski T.M."/>
            <person name="Davidsen T.M."/>
            <person name="Wayne K.J."/>
            <person name="Tettelin H."/>
            <person name="Glass J.I."/>
            <person name="Rusch D."/>
            <person name="Podicherti R."/>
            <person name="Tsui H.-C.T."/>
            <person name="Winkler M.E."/>
        </authorList>
    </citation>
    <scope>NUCLEOTIDE SEQUENCE</scope>
</reference>
<comment type="similarity">
    <text evidence="1">Belongs to the polysaccharide synthase family.</text>
</comment>